<evidence type="ECO:0000313" key="7">
    <source>
        <dbReference type="Proteomes" id="UP000236291"/>
    </source>
</evidence>
<dbReference type="SUPFAM" id="SSF101936">
    <property type="entry name" value="DNA-binding pseudobarrel domain"/>
    <property type="match status" value="1"/>
</dbReference>
<feature type="non-terminal residue" evidence="6">
    <location>
        <position position="173"/>
    </location>
</feature>
<proteinExistence type="predicted"/>
<dbReference type="InterPro" id="IPR015300">
    <property type="entry name" value="DNA-bd_pseudobarrel_sf"/>
</dbReference>
<name>A0A2K3K582_TRIPR</name>
<dbReference type="Gene3D" id="2.40.330.10">
    <property type="entry name" value="DNA-binding pseudobarrel domain"/>
    <property type="match status" value="1"/>
</dbReference>
<dbReference type="GO" id="GO:0005634">
    <property type="term" value="C:nucleus"/>
    <property type="evidence" value="ECO:0007669"/>
    <property type="project" value="UniProtKB-SubCell"/>
</dbReference>
<comment type="caution">
    <text evidence="6">The sequence shown here is derived from an EMBL/GenBank/DDBJ whole genome shotgun (WGS) entry which is preliminary data.</text>
</comment>
<dbReference type="AlphaFoldDB" id="A0A2K3K582"/>
<dbReference type="GO" id="GO:0003677">
    <property type="term" value="F:DNA binding"/>
    <property type="evidence" value="ECO:0007669"/>
    <property type="project" value="UniProtKB-KW"/>
</dbReference>
<evidence type="ECO:0000256" key="3">
    <source>
        <dbReference type="ARBA" id="ARBA00023125"/>
    </source>
</evidence>
<organism evidence="6 7">
    <name type="scientific">Trifolium pratense</name>
    <name type="common">Red clover</name>
    <dbReference type="NCBI Taxonomy" id="57577"/>
    <lineage>
        <taxon>Eukaryota</taxon>
        <taxon>Viridiplantae</taxon>
        <taxon>Streptophyta</taxon>
        <taxon>Embryophyta</taxon>
        <taxon>Tracheophyta</taxon>
        <taxon>Spermatophyta</taxon>
        <taxon>Magnoliopsida</taxon>
        <taxon>eudicotyledons</taxon>
        <taxon>Gunneridae</taxon>
        <taxon>Pentapetalae</taxon>
        <taxon>rosids</taxon>
        <taxon>fabids</taxon>
        <taxon>Fabales</taxon>
        <taxon>Fabaceae</taxon>
        <taxon>Papilionoideae</taxon>
        <taxon>50 kb inversion clade</taxon>
        <taxon>NPAAA clade</taxon>
        <taxon>Hologalegina</taxon>
        <taxon>IRL clade</taxon>
        <taxon>Trifolieae</taxon>
        <taxon>Trifolium</taxon>
    </lineage>
</organism>
<reference evidence="6 7" key="2">
    <citation type="journal article" date="2017" name="Front. Plant Sci.">
        <title>Gene Classification and Mining of Molecular Markers Useful in Red Clover (Trifolium pratense) Breeding.</title>
        <authorList>
            <person name="Istvanek J."/>
            <person name="Dluhosova J."/>
            <person name="Dluhos P."/>
            <person name="Patkova L."/>
            <person name="Nedelnik J."/>
            <person name="Repkova J."/>
        </authorList>
    </citation>
    <scope>NUCLEOTIDE SEQUENCE [LARGE SCALE GENOMIC DNA]</scope>
    <source>
        <strain evidence="7">cv. Tatra</strain>
        <tissue evidence="6">Young leaves</tissue>
    </source>
</reference>
<evidence type="ECO:0000256" key="1">
    <source>
        <dbReference type="ARBA" id="ARBA00004123"/>
    </source>
</evidence>
<evidence type="ECO:0000313" key="6">
    <source>
        <dbReference type="EMBL" id="PNX61416.1"/>
    </source>
</evidence>
<evidence type="ECO:0000256" key="2">
    <source>
        <dbReference type="ARBA" id="ARBA00023015"/>
    </source>
</evidence>
<dbReference type="EMBL" id="ASHM01085201">
    <property type="protein sequence ID" value="PNX61416.1"/>
    <property type="molecule type" value="Genomic_DNA"/>
</dbReference>
<evidence type="ECO:0000256" key="4">
    <source>
        <dbReference type="ARBA" id="ARBA00023163"/>
    </source>
</evidence>
<dbReference type="Proteomes" id="UP000236291">
    <property type="component" value="Unassembled WGS sequence"/>
</dbReference>
<evidence type="ECO:0008006" key="8">
    <source>
        <dbReference type="Google" id="ProtNLM"/>
    </source>
</evidence>
<sequence length="173" mass="20255">GRVLAREFGFAKPTEVILEYQIDDNRFSMTVIKDEDLVILSTDQDVADNSEISEDNSEHDSPNDSDLENFLSNYFDNDRILSWKLKVSKAYADKKKQQVLHFPPDTAEFVIKEKKFVYIETPHKLSGIKCTVQKARRKKAIKEKYLTKGWYQWVRANELMEGDELRFQMDPLV</sequence>
<protein>
    <recommendedName>
        <fullName evidence="8">TF-B3 domain-containing protein</fullName>
    </recommendedName>
</protein>
<reference evidence="6 7" key="1">
    <citation type="journal article" date="2014" name="Am. J. Bot.">
        <title>Genome assembly and annotation for red clover (Trifolium pratense; Fabaceae).</title>
        <authorList>
            <person name="Istvanek J."/>
            <person name="Jaros M."/>
            <person name="Krenek A."/>
            <person name="Repkova J."/>
        </authorList>
    </citation>
    <scope>NUCLEOTIDE SEQUENCE [LARGE SCALE GENOMIC DNA]</scope>
    <source>
        <strain evidence="7">cv. Tatra</strain>
        <tissue evidence="6">Young leaves</tissue>
    </source>
</reference>
<keyword evidence="3" id="KW-0238">DNA-binding</keyword>
<keyword evidence="4" id="KW-0804">Transcription</keyword>
<evidence type="ECO:0000256" key="5">
    <source>
        <dbReference type="ARBA" id="ARBA00023242"/>
    </source>
</evidence>
<gene>
    <name evidence="6" type="ORF">L195_g052446</name>
</gene>
<feature type="non-terminal residue" evidence="6">
    <location>
        <position position="1"/>
    </location>
</feature>
<keyword evidence="2" id="KW-0805">Transcription regulation</keyword>
<accession>A0A2K3K582</accession>
<keyword evidence="5" id="KW-0539">Nucleus</keyword>
<comment type="subcellular location">
    <subcellularLocation>
        <location evidence="1">Nucleus</location>
    </subcellularLocation>
</comment>